<dbReference type="RefSeq" id="WP_353722855.1">
    <property type="nucleotide sequence ID" value="NZ_CP159289.1"/>
</dbReference>
<dbReference type="AlphaFoldDB" id="A0AAU8FSX7"/>
<dbReference type="InterPro" id="IPR011250">
    <property type="entry name" value="OMP/PagP_B-barrel"/>
</dbReference>
<feature type="signal peptide" evidence="1">
    <location>
        <begin position="1"/>
        <end position="37"/>
    </location>
</feature>
<protein>
    <submittedName>
        <fullName evidence="3">DUF6089 family protein</fullName>
    </submittedName>
</protein>
<accession>A0AAU8FSX7</accession>
<sequence length="237" mass="27023">MKYTFKHLNGRPSWRRYLPAMLLAGICFFPASPHALAQRVEIGAGVGGFNYRGDISPTFRFRFFKPAGSLFFRYNPNQALSLRAEIAGGFIGADDKHSDDPFQQVRNMSFRTTVFEGSAVAEYNFLNYHDRRFAVNWSPYVFGGIGLNKFDPNIQTSAYKTSGIVLPYGVGIKYQIRRPWNIGLEYGTRKTFTDYLDNLGGDPTSTDKFQQGDPSVKDTYFYVRLSVSYTFYKIFCP</sequence>
<dbReference type="Gene3D" id="2.40.160.20">
    <property type="match status" value="1"/>
</dbReference>
<dbReference type="Pfam" id="PF19573">
    <property type="entry name" value="DUF6089"/>
    <property type="match status" value="1"/>
</dbReference>
<keyword evidence="1" id="KW-0732">Signal</keyword>
<evidence type="ECO:0000313" key="3">
    <source>
        <dbReference type="EMBL" id="XCH27604.1"/>
    </source>
</evidence>
<reference evidence="3" key="1">
    <citation type="submission" date="2024-06" db="EMBL/GenBank/DDBJ databases">
        <title>Sequencing and assembly of the genome of Dyadobacter sp. strain 676, a symbiont of Cyamopsis tetragonoloba.</title>
        <authorList>
            <person name="Guro P."/>
            <person name="Sazanova A."/>
            <person name="Kuznetsova I."/>
            <person name="Belimov A."/>
            <person name="Safronova V."/>
        </authorList>
    </citation>
    <scope>NUCLEOTIDE SEQUENCE</scope>
    <source>
        <strain evidence="3">676</strain>
    </source>
</reference>
<evidence type="ECO:0000256" key="1">
    <source>
        <dbReference type="SAM" id="SignalP"/>
    </source>
</evidence>
<feature type="domain" description="DUF6089" evidence="2">
    <location>
        <begin position="26"/>
        <end position="235"/>
    </location>
</feature>
<organism evidence="3">
    <name type="scientific">Dyadobacter sp. 676</name>
    <dbReference type="NCBI Taxonomy" id="3088362"/>
    <lineage>
        <taxon>Bacteria</taxon>
        <taxon>Pseudomonadati</taxon>
        <taxon>Bacteroidota</taxon>
        <taxon>Cytophagia</taxon>
        <taxon>Cytophagales</taxon>
        <taxon>Spirosomataceae</taxon>
        <taxon>Dyadobacter</taxon>
    </lineage>
</organism>
<proteinExistence type="predicted"/>
<dbReference type="SUPFAM" id="SSF56925">
    <property type="entry name" value="OMPA-like"/>
    <property type="match status" value="1"/>
</dbReference>
<name>A0AAU8FSX7_9BACT</name>
<evidence type="ECO:0000259" key="2">
    <source>
        <dbReference type="Pfam" id="PF19573"/>
    </source>
</evidence>
<dbReference type="EMBL" id="CP159289">
    <property type="protein sequence ID" value="XCH27604.1"/>
    <property type="molecule type" value="Genomic_DNA"/>
</dbReference>
<feature type="chain" id="PRO_5043761962" evidence="1">
    <location>
        <begin position="38"/>
        <end position="237"/>
    </location>
</feature>
<gene>
    <name evidence="3" type="ORF">ABV298_14890</name>
</gene>
<dbReference type="InterPro" id="IPR045743">
    <property type="entry name" value="DUF6089"/>
</dbReference>